<name>A0ACC1L2E7_9FUNG</name>
<evidence type="ECO:0000313" key="1">
    <source>
        <dbReference type="EMBL" id="KAJ2799909.1"/>
    </source>
</evidence>
<organism evidence="1 2">
    <name type="scientific">Coemansia helicoidea</name>
    <dbReference type="NCBI Taxonomy" id="1286919"/>
    <lineage>
        <taxon>Eukaryota</taxon>
        <taxon>Fungi</taxon>
        <taxon>Fungi incertae sedis</taxon>
        <taxon>Zoopagomycota</taxon>
        <taxon>Kickxellomycotina</taxon>
        <taxon>Kickxellomycetes</taxon>
        <taxon>Kickxellales</taxon>
        <taxon>Kickxellaceae</taxon>
        <taxon>Coemansia</taxon>
    </lineage>
</organism>
<comment type="caution">
    <text evidence="1">The sequence shown here is derived from an EMBL/GenBank/DDBJ whole genome shotgun (WGS) entry which is preliminary data.</text>
</comment>
<accession>A0ACC1L2E7</accession>
<proteinExistence type="predicted"/>
<sequence>MESHADIDLVTSYIRQLPFLETVEFAEVGMLSLPADMSIAPLRKHEPLEPLNTNLRKLTLRFEGRSKARDTAAVVQYLLMRLPNLTMFCVWDVSVQPVLDFARKYSRFYPHLKNAESVFRNQLHY</sequence>
<protein>
    <submittedName>
        <fullName evidence="1">Uncharacterized protein</fullName>
    </submittedName>
</protein>
<dbReference type="Proteomes" id="UP001140087">
    <property type="component" value="Unassembled WGS sequence"/>
</dbReference>
<gene>
    <name evidence="1" type="ORF">H4R21_003384</name>
</gene>
<evidence type="ECO:0000313" key="2">
    <source>
        <dbReference type="Proteomes" id="UP001140087"/>
    </source>
</evidence>
<dbReference type="EMBL" id="JANBUN010001052">
    <property type="protein sequence ID" value="KAJ2799909.1"/>
    <property type="molecule type" value="Genomic_DNA"/>
</dbReference>
<keyword evidence="2" id="KW-1185">Reference proteome</keyword>
<reference evidence="1" key="1">
    <citation type="submission" date="2022-07" db="EMBL/GenBank/DDBJ databases">
        <title>Phylogenomic reconstructions and comparative analyses of Kickxellomycotina fungi.</title>
        <authorList>
            <person name="Reynolds N.K."/>
            <person name="Stajich J.E."/>
            <person name="Barry K."/>
            <person name="Grigoriev I.V."/>
            <person name="Crous P."/>
            <person name="Smith M.E."/>
        </authorList>
    </citation>
    <scope>NUCLEOTIDE SEQUENCE</scope>
    <source>
        <strain evidence="1">BCRC 34780</strain>
    </source>
</reference>